<gene>
    <name evidence="2" type="ORF">FA15DRAFT_720503</name>
</gene>
<keyword evidence="1" id="KW-1133">Transmembrane helix</keyword>
<organism evidence="2 3">
    <name type="scientific">Coprinopsis marcescibilis</name>
    <name type="common">Agaric fungus</name>
    <name type="synonym">Psathyrella marcescibilis</name>
    <dbReference type="NCBI Taxonomy" id="230819"/>
    <lineage>
        <taxon>Eukaryota</taxon>
        <taxon>Fungi</taxon>
        <taxon>Dikarya</taxon>
        <taxon>Basidiomycota</taxon>
        <taxon>Agaricomycotina</taxon>
        <taxon>Agaricomycetes</taxon>
        <taxon>Agaricomycetidae</taxon>
        <taxon>Agaricales</taxon>
        <taxon>Agaricineae</taxon>
        <taxon>Psathyrellaceae</taxon>
        <taxon>Coprinopsis</taxon>
    </lineage>
</organism>
<proteinExistence type="predicted"/>
<dbReference type="Proteomes" id="UP000307440">
    <property type="component" value="Unassembled WGS sequence"/>
</dbReference>
<name>A0A5C3KJL2_COPMA</name>
<protein>
    <recommendedName>
        <fullName evidence="4">G-protein coupled receptors family 1 profile domain-containing protein</fullName>
    </recommendedName>
</protein>
<sequence length="251" mass="27796">MEAIEVTRLHSALPLYRSAYSNCNIYMAVGAHLRLSPEARKGRAAYTITIEEAVWDSGAAQLGGHVGWMDITRMIAEALVQLAGEGLLLHRCLIIWDYRKVVKLPISTLYVSVVGIGVAALVHESIQPVASVSALVEWRECTQQLWAAYFVTSVILNCVTTGMIALPIIRMRRRFRKLGLITPHQQSYIRILAILIESSLPFTLIGTAAVIVTILSTLDPGLAFATELANGFWIVAMNHGRETQRRMLVWG</sequence>
<evidence type="ECO:0000313" key="3">
    <source>
        <dbReference type="Proteomes" id="UP000307440"/>
    </source>
</evidence>
<feature type="transmembrane region" description="Helical" evidence="1">
    <location>
        <begin position="221"/>
        <end position="238"/>
    </location>
</feature>
<reference evidence="2 3" key="1">
    <citation type="journal article" date="2019" name="Nat. Ecol. Evol.">
        <title>Megaphylogeny resolves global patterns of mushroom evolution.</title>
        <authorList>
            <person name="Varga T."/>
            <person name="Krizsan K."/>
            <person name="Foldi C."/>
            <person name="Dima B."/>
            <person name="Sanchez-Garcia M."/>
            <person name="Sanchez-Ramirez S."/>
            <person name="Szollosi G.J."/>
            <person name="Szarkandi J.G."/>
            <person name="Papp V."/>
            <person name="Albert L."/>
            <person name="Andreopoulos W."/>
            <person name="Angelini C."/>
            <person name="Antonin V."/>
            <person name="Barry K.W."/>
            <person name="Bougher N.L."/>
            <person name="Buchanan P."/>
            <person name="Buyck B."/>
            <person name="Bense V."/>
            <person name="Catcheside P."/>
            <person name="Chovatia M."/>
            <person name="Cooper J."/>
            <person name="Damon W."/>
            <person name="Desjardin D."/>
            <person name="Finy P."/>
            <person name="Geml J."/>
            <person name="Haridas S."/>
            <person name="Hughes K."/>
            <person name="Justo A."/>
            <person name="Karasinski D."/>
            <person name="Kautmanova I."/>
            <person name="Kiss B."/>
            <person name="Kocsube S."/>
            <person name="Kotiranta H."/>
            <person name="LaButti K.M."/>
            <person name="Lechner B.E."/>
            <person name="Liimatainen K."/>
            <person name="Lipzen A."/>
            <person name="Lukacs Z."/>
            <person name="Mihaltcheva S."/>
            <person name="Morgado L.N."/>
            <person name="Niskanen T."/>
            <person name="Noordeloos M.E."/>
            <person name="Ohm R.A."/>
            <person name="Ortiz-Santana B."/>
            <person name="Ovrebo C."/>
            <person name="Racz N."/>
            <person name="Riley R."/>
            <person name="Savchenko A."/>
            <person name="Shiryaev A."/>
            <person name="Soop K."/>
            <person name="Spirin V."/>
            <person name="Szebenyi C."/>
            <person name="Tomsovsky M."/>
            <person name="Tulloss R.E."/>
            <person name="Uehling J."/>
            <person name="Grigoriev I.V."/>
            <person name="Vagvolgyi C."/>
            <person name="Papp T."/>
            <person name="Martin F.M."/>
            <person name="Miettinen O."/>
            <person name="Hibbett D.S."/>
            <person name="Nagy L.G."/>
        </authorList>
    </citation>
    <scope>NUCLEOTIDE SEQUENCE [LARGE SCALE GENOMIC DNA]</scope>
    <source>
        <strain evidence="2 3">CBS 121175</strain>
    </source>
</reference>
<evidence type="ECO:0000313" key="2">
    <source>
        <dbReference type="EMBL" id="TFK20479.1"/>
    </source>
</evidence>
<evidence type="ECO:0000256" key="1">
    <source>
        <dbReference type="SAM" id="Phobius"/>
    </source>
</evidence>
<accession>A0A5C3KJL2</accession>
<dbReference type="EMBL" id="ML210299">
    <property type="protein sequence ID" value="TFK20479.1"/>
    <property type="molecule type" value="Genomic_DNA"/>
</dbReference>
<feature type="transmembrane region" description="Helical" evidence="1">
    <location>
        <begin position="146"/>
        <end position="169"/>
    </location>
</feature>
<dbReference type="OrthoDB" id="3265004at2759"/>
<feature type="transmembrane region" description="Helical" evidence="1">
    <location>
        <begin position="108"/>
        <end position="126"/>
    </location>
</feature>
<feature type="transmembrane region" description="Helical" evidence="1">
    <location>
        <begin position="189"/>
        <end position="215"/>
    </location>
</feature>
<evidence type="ECO:0008006" key="4">
    <source>
        <dbReference type="Google" id="ProtNLM"/>
    </source>
</evidence>
<dbReference type="AlphaFoldDB" id="A0A5C3KJL2"/>
<keyword evidence="1" id="KW-0812">Transmembrane</keyword>
<keyword evidence="3" id="KW-1185">Reference proteome</keyword>
<keyword evidence="1" id="KW-0472">Membrane</keyword>